<protein>
    <recommendedName>
        <fullName evidence="3">F-box domain-containing protein</fullName>
    </recommendedName>
</protein>
<organism evidence="1 2">
    <name type="scientific">Sistotremastrum suecicum HHB10207 ss-3</name>
    <dbReference type="NCBI Taxonomy" id="1314776"/>
    <lineage>
        <taxon>Eukaryota</taxon>
        <taxon>Fungi</taxon>
        <taxon>Dikarya</taxon>
        <taxon>Basidiomycota</taxon>
        <taxon>Agaricomycotina</taxon>
        <taxon>Agaricomycetes</taxon>
        <taxon>Sistotremastrales</taxon>
        <taxon>Sistotremastraceae</taxon>
        <taxon>Sistotremastrum</taxon>
    </lineage>
</organism>
<dbReference type="InterPro" id="IPR032675">
    <property type="entry name" value="LRR_dom_sf"/>
</dbReference>
<keyword evidence="2" id="KW-1185">Reference proteome</keyword>
<evidence type="ECO:0000313" key="2">
    <source>
        <dbReference type="Proteomes" id="UP000076798"/>
    </source>
</evidence>
<proteinExistence type="predicted"/>
<evidence type="ECO:0000313" key="1">
    <source>
        <dbReference type="EMBL" id="KZT32174.1"/>
    </source>
</evidence>
<dbReference type="EMBL" id="KV428375">
    <property type="protein sequence ID" value="KZT32174.1"/>
    <property type="molecule type" value="Genomic_DNA"/>
</dbReference>
<accession>A0A165XGL0</accession>
<dbReference type="Gene3D" id="3.80.10.10">
    <property type="entry name" value="Ribonuclease Inhibitor"/>
    <property type="match status" value="1"/>
</dbReference>
<evidence type="ECO:0008006" key="3">
    <source>
        <dbReference type="Google" id="ProtNLM"/>
    </source>
</evidence>
<gene>
    <name evidence="1" type="ORF">SISSUDRAFT_1133316</name>
</gene>
<reference evidence="1 2" key="1">
    <citation type="journal article" date="2016" name="Mol. Biol. Evol.">
        <title>Comparative Genomics of Early-Diverging Mushroom-Forming Fungi Provides Insights into the Origins of Lignocellulose Decay Capabilities.</title>
        <authorList>
            <person name="Nagy L.G."/>
            <person name="Riley R."/>
            <person name="Tritt A."/>
            <person name="Adam C."/>
            <person name="Daum C."/>
            <person name="Floudas D."/>
            <person name="Sun H."/>
            <person name="Yadav J.S."/>
            <person name="Pangilinan J."/>
            <person name="Larsson K.H."/>
            <person name="Matsuura K."/>
            <person name="Barry K."/>
            <person name="Labutti K."/>
            <person name="Kuo R."/>
            <person name="Ohm R.A."/>
            <person name="Bhattacharya S.S."/>
            <person name="Shirouzu T."/>
            <person name="Yoshinaga Y."/>
            <person name="Martin F.M."/>
            <person name="Grigoriev I.V."/>
            <person name="Hibbett D.S."/>
        </authorList>
    </citation>
    <scope>NUCLEOTIDE SEQUENCE [LARGE SCALE GENOMIC DNA]</scope>
    <source>
        <strain evidence="1 2">HHB10207 ss-3</strain>
    </source>
</reference>
<sequence>MPPSKIPTEILVKIWKDAVSDEDMVADYRRSRKITSLLSQFDRDTRASTLGAQSLWRTINLCWPIPGIDHYLACSGNRQLVLHLNTRQMERWYNEEVTASYVKKWTEFFASNMDSVQHLYLSIHTPYFADILIPALCKAAPNLSSFTLDVCLIKYRAHLFASTTPRITSISITSPQSWPLSAFNTINTATLDISSSNCLEIWPELSRLPKLETLTLIGSRKHTDVPESEPEKILPNIVLHSCRFLTVRKMVSAPLHRLVSSIQLPFLRMIEVHERMELIGDALEPMTVARAWSSASTRDICVTSLIISMELDYREPQVVIEIAGTLFYRHVCSWVNMEKKLPKHDSRVIDALVEMSTSLSFPLGVQPTRLRIACHGAKPADPPTVLSTMSKRPLWNRILKAYPNIEHLEFVGDVNNHKAIESFCDSAGYFPRLRKIDVTSYAPLKQGLADMLVETTNNRTVDLRLMREDRPSRRRRGEILEESRNAYRASCD</sequence>
<name>A0A165XGL0_9AGAM</name>
<dbReference type="AlphaFoldDB" id="A0A165XGL0"/>
<dbReference type="Proteomes" id="UP000076798">
    <property type="component" value="Unassembled WGS sequence"/>
</dbReference>
<dbReference type="SUPFAM" id="SSF52047">
    <property type="entry name" value="RNI-like"/>
    <property type="match status" value="1"/>
</dbReference>